<evidence type="ECO:0000313" key="2">
    <source>
        <dbReference type="EMBL" id="GAA1073603.1"/>
    </source>
</evidence>
<feature type="compositionally biased region" description="Basic residues" evidence="1">
    <location>
        <begin position="32"/>
        <end position="41"/>
    </location>
</feature>
<keyword evidence="3" id="KW-1185">Reference proteome</keyword>
<sequence>MGLEDDLNGMFAESVHELSPPIGEMVAEGKRAGRKRLRIRRTLQAAGAAGPGRRAARGGGGGGGGGGGPPAASPSAAGPSAASPSAGKGPSGAESGTGTVSPSKGAVAEPGTADLTWQAMTKILSDLLPPGARLGNLNAFGVKFNTKPNQRYIELEYDDGHGPSTVMVTVSQGRPPSPVTCETWQGGSDEGTRKSGYEAPLCRTEQLPDGGRLRMFVTGTDVAGLYDEMMDLTRPDGTTVQVVAANGTLDQYTGQKGVPITVTRERPPLGLDGWKALVQSPRWQLKVPQSVVDSGRAFAETVTRFPCPDGAKKGDCTID</sequence>
<accession>A0ABN1TE60</accession>
<evidence type="ECO:0000313" key="3">
    <source>
        <dbReference type="Proteomes" id="UP001499987"/>
    </source>
</evidence>
<feature type="compositionally biased region" description="Low complexity" evidence="1">
    <location>
        <begin position="73"/>
        <end position="96"/>
    </location>
</feature>
<protein>
    <submittedName>
        <fullName evidence="2">Uncharacterized protein</fullName>
    </submittedName>
</protein>
<feature type="compositionally biased region" description="Gly residues" evidence="1">
    <location>
        <begin position="57"/>
        <end position="69"/>
    </location>
</feature>
<dbReference type="EMBL" id="BAAALD010000007">
    <property type="protein sequence ID" value="GAA1073603.1"/>
    <property type="molecule type" value="Genomic_DNA"/>
</dbReference>
<comment type="caution">
    <text evidence="2">The sequence shown here is derived from an EMBL/GenBank/DDBJ whole genome shotgun (WGS) entry which is preliminary data.</text>
</comment>
<evidence type="ECO:0000256" key="1">
    <source>
        <dbReference type="SAM" id="MobiDB-lite"/>
    </source>
</evidence>
<feature type="region of interest" description="Disordered" evidence="1">
    <location>
        <begin position="14"/>
        <end position="109"/>
    </location>
</feature>
<organism evidence="2 3">
    <name type="scientific">Kitasatospora arboriphila</name>
    <dbReference type="NCBI Taxonomy" id="258052"/>
    <lineage>
        <taxon>Bacteria</taxon>
        <taxon>Bacillati</taxon>
        <taxon>Actinomycetota</taxon>
        <taxon>Actinomycetes</taxon>
        <taxon>Kitasatosporales</taxon>
        <taxon>Streptomycetaceae</taxon>
        <taxon>Kitasatospora</taxon>
    </lineage>
</organism>
<proteinExistence type="predicted"/>
<reference evidence="2 3" key="1">
    <citation type="journal article" date="2019" name="Int. J. Syst. Evol. Microbiol.">
        <title>The Global Catalogue of Microorganisms (GCM) 10K type strain sequencing project: providing services to taxonomists for standard genome sequencing and annotation.</title>
        <authorList>
            <consortium name="The Broad Institute Genomics Platform"/>
            <consortium name="The Broad Institute Genome Sequencing Center for Infectious Disease"/>
            <person name="Wu L."/>
            <person name="Ma J."/>
        </authorList>
    </citation>
    <scope>NUCLEOTIDE SEQUENCE [LARGE SCALE GENOMIC DNA]</scope>
    <source>
        <strain evidence="2 3">JCM 13002</strain>
    </source>
</reference>
<name>A0ABN1TE60_9ACTN</name>
<gene>
    <name evidence="2" type="ORF">GCM10009663_12190</name>
</gene>
<dbReference type="Proteomes" id="UP001499987">
    <property type="component" value="Unassembled WGS sequence"/>
</dbReference>